<dbReference type="InterPro" id="IPR043502">
    <property type="entry name" value="DNA/RNA_pol_sf"/>
</dbReference>
<dbReference type="InterPro" id="IPR020046">
    <property type="entry name" value="5-3_exonucl_a-hlix_arch_N"/>
</dbReference>
<reference evidence="19 20" key="2">
    <citation type="journal article" date="2013" name="PLoS ONE">
        <title>INDIGO - INtegrated Data Warehouse of MIcrobial GenOmes with Examples from the Red Sea Extremophiles.</title>
        <authorList>
            <person name="Alam I."/>
            <person name="Antunes A."/>
            <person name="Kamau A.A."/>
            <person name="Ba Alawi W."/>
            <person name="Kalkatawi M."/>
            <person name="Stingl U."/>
            <person name="Bajic V.B."/>
        </authorList>
    </citation>
    <scope>NUCLEOTIDE SEQUENCE [LARGE SCALE GENOMIC DNA]</scope>
    <source>
        <strain evidence="19 20">SSD-17B</strain>
    </source>
</reference>
<dbReference type="RefSeq" id="WP_008827077.1">
    <property type="nucleotide sequence ID" value="NZ_AFNU02000010.1"/>
</dbReference>
<dbReference type="SMART" id="SM00475">
    <property type="entry name" value="53EXOc"/>
    <property type="match status" value="1"/>
</dbReference>
<dbReference type="Gene3D" id="3.40.50.1010">
    <property type="entry name" value="5'-nuclease"/>
    <property type="match status" value="1"/>
</dbReference>
<feature type="domain" description="5'-3' exonuclease" evidence="17">
    <location>
        <begin position="2"/>
        <end position="265"/>
    </location>
</feature>
<dbReference type="SUPFAM" id="SSF88723">
    <property type="entry name" value="PIN domain-like"/>
    <property type="match status" value="1"/>
</dbReference>
<dbReference type="InterPro" id="IPR054690">
    <property type="entry name" value="DNA_polI_exonuclease"/>
</dbReference>
<gene>
    <name evidence="15 19" type="primary">polA</name>
    <name evidence="19" type="ORF">HLPCO_002431</name>
</gene>
<dbReference type="NCBIfam" id="NF011547">
    <property type="entry name" value="PRK14976.1-4"/>
    <property type="match status" value="1"/>
</dbReference>
<dbReference type="SMART" id="SM00482">
    <property type="entry name" value="POLAc"/>
    <property type="match status" value="1"/>
</dbReference>
<dbReference type="Pfam" id="PF00476">
    <property type="entry name" value="DNA_pol_A"/>
    <property type="match status" value="1"/>
</dbReference>
<dbReference type="InterPro" id="IPR002298">
    <property type="entry name" value="DNA_polymerase_A"/>
</dbReference>
<comment type="catalytic activity">
    <reaction evidence="12 15">
        <text>DNA(n) + a 2'-deoxyribonucleoside 5'-triphosphate = DNA(n+1) + diphosphate</text>
        <dbReference type="Rhea" id="RHEA:22508"/>
        <dbReference type="Rhea" id="RHEA-COMP:17339"/>
        <dbReference type="Rhea" id="RHEA-COMP:17340"/>
        <dbReference type="ChEBI" id="CHEBI:33019"/>
        <dbReference type="ChEBI" id="CHEBI:61560"/>
        <dbReference type="ChEBI" id="CHEBI:173112"/>
        <dbReference type="EC" id="2.7.7.7"/>
    </reaction>
</comment>
<dbReference type="CDD" id="cd06140">
    <property type="entry name" value="DNA_polA_I_Bacillus_like_exo"/>
    <property type="match status" value="1"/>
</dbReference>
<dbReference type="PRINTS" id="PR00868">
    <property type="entry name" value="DNAPOLI"/>
</dbReference>
<keyword evidence="6 15" id="KW-0227">DNA damage</keyword>
<evidence type="ECO:0000256" key="9">
    <source>
        <dbReference type="ARBA" id="ARBA00022932"/>
    </source>
</evidence>
<name>U2FJW2_9MOLU</name>
<dbReference type="SMART" id="SM00279">
    <property type="entry name" value="HhH2"/>
    <property type="match status" value="1"/>
</dbReference>
<dbReference type="Proteomes" id="UP000005707">
    <property type="component" value="Unassembled WGS sequence"/>
</dbReference>
<keyword evidence="3 15" id="KW-0548">Nucleotidyltransferase</keyword>
<dbReference type="InterPro" id="IPR002562">
    <property type="entry name" value="3'-5'_exonuclease_dom"/>
</dbReference>
<keyword evidence="7" id="KW-0378">Hydrolase</keyword>
<dbReference type="SUPFAM" id="SSF53098">
    <property type="entry name" value="Ribonuclease H-like"/>
    <property type="match status" value="1"/>
</dbReference>
<dbReference type="GO" id="GO:0006302">
    <property type="term" value="P:double-strand break repair"/>
    <property type="evidence" value="ECO:0007669"/>
    <property type="project" value="TreeGrafter"/>
</dbReference>
<evidence type="ECO:0000259" key="17">
    <source>
        <dbReference type="SMART" id="SM00475"/>
    </source>
</evidence>
<dbReference type="InterPro" id="IPR036279">
    <property type="entry name" value="5-3_exonuclease_C_sf"/>
</dbReference>
<keyword evidence="4 15" id="KW-0235">DNA replication</keyword>
<dbReference type="PROSITE" id="PS00447">
    <property type="entry name" value="DNA_POLYMERASE_A"/>
    <property type="match status" value="1"/>
</dbReference>
<dbReference type="SMART" id="SM00474">
    <property type="entry name" value="35EXOc"/>
    <property type="match status" value="1"/>
</dbReference>
<dbReference type="PANTHER" id="PTHR10133">
    <property type="entry name" value="DNA POLYMERASE I"/>
    <property type="match status" value="1"/>
</dbReference>
<dbReference type="SUPFAM" id="SSF47807">
    <property type="entry name" value="5' to 3' exonuclease, C-terminal subdomain"/>
    <property type="match status" value="1"/>
</dbReference>
<evidence type="ECO:0000256" key="11">
    <source>
        <dbReference type="ARBA" id="ARBA00023204"/>
    </source>
</evidence>
<evidence type="ECO:0000313" key="20">
    <source>
        <dbReference type="Proteomes" id="UP000005707"/>
    </source>
</evidence>
<dbReference type="CDD" id="cd09898">
    <property type="entry name" value="H3TH_53EXO"/>
    <property type="match status" value="1"/>
</dbReference>
<evidence type="ECO:0000256" key="6">
    <source>
        <dbReference type="ARBA" id="ARBA00022763"/>
    </source>
</evidence>
<dbReference type="FunFam" id="3.40.50.1010:FF:000001">
    <property type="entry name" value="DNA polymerase I"/>
    <property type="match status" value="1"/>
</dbReference>
<dbReference type="FunFam" id="1.20.1060.10:FF:000001">
    <property type="entry name" value="DNA polymerase I"/>
    <property type="match status" value="1"/>
</dbReference>
<dbReference type="Pfam" id="PF02739">
    <property type="entry name" value="5_3_exonuc_N"/>
    <property type="match status" value="1"/>
</dbReference>
<evidence type="ECO:0000256" key="1">
    <source>
        <dbReference type="ARBA" id="ARBA00007705"/>
    </source>
</evidence>
<reference evidence="19 20" key="1">
    <citation type="journal article" date="2011" name="J. Bacteriol.">
        <title>Genome sequence of Haloplasma contractile, an unusual contractile bacterium from a deep-sea anoxic brine lake.</title>
        <authorList>
            <person name="Antunes A."/>
            <person name="Alam I."/>
            <person name="El Dorry H."/>
            <person name="Siam R."/>
            <person name="Robertson A."/>
            <person name="Bajic V.B."/>
            <person name="Stingl U."/>
        </authorList>
    </citation>
    <scope>NUCLEOTIDE SEQUENCE [LARGE SCALE GENOMIC DNA]</scope>
    <source>
        <strain evidence="19 20">SSD-17B</strain>
    </source>
</reference>
<dbReference type="OrthoDB" id="9806424at2"/>
<dbReference type="PANTHER" id="PTHR10133:SF27">
    <property type="entry name" value="DNA POLYMERASE NU"/>
    <property type="match status" value="1"/>
</dbReference>
<evidence type="ECO:0000256" key="2">
    <source>
        <dbReference type="ARBA" id="ARBA00022679"/>
    </source>
</evidence>
<dbReference type="Pfam" id="PF22619">
    <property type="entry name" value="DNA_polI_exo1"/>
    <property type="match status" value="1"/>
</dbReference>
<dbReference type="NCBIfam" id="NF004397">
    <property type="entry name" value="PRK05755.1"/>
    <property type="match status" value="1"/>
</dbReference>
<dbReference type="InParanoid" id="U2FJW2"/>
<evidence type="ECO:0000313" key="19">
    <source>
        <dbReference type="EMBL" id="ERJ11519.1"/>
    </source>
</evidence>
<dbReference type="FunCoup" id="U2FJW2">
    <property type="interactions" value="270"/>
</dbReference>
<dbReference type="InterPro" id="IPR019760">
    <property type="entry name" value="DNA-dir_DNA_pol_A_CS"/>
</dbReference>
<dbReference type="FunFam" id="1.10.150.20:FF:000003">
    <property type="entry name" value="DNA polymerase I"/>
    <property type="match status" value="1"/>
</dbReference>
<dbReference type="InterPro" id="IPR008918">
    <property type="entry name" value="HhH2"/>
</dbReference>
<keyword evidence="9 15" id="KW-0239">DNA-directed DNA polymerase</keyword>
<dbReference type="SUPFAM" id="SSF56672">
    <property type="entry name" value="DNA/RNA polymerases"/>
    <property type="match status" value="1"/>
</dbReference>
<evidence type="ECO:0000256" key="4">
    <source>
        <dbReference type="ARBA" id="ARBA00022705"/>
    </source>
</evidence>
<evidence type="ECO:0000256" key="8">
    <source>
        <dbReference type="ARBA" id="ARBA00022839"/>
    </source>
</evidence>
<dbReference type="GO" id="GO:0008408">
    <property type="term" value="F:3'-5' exonuclease activity"/>
    <property type="evidence" value="ECO:0007669"/>
    <property type="project" value="InterPro"/>
</dbReference>
<feature type="domain" description="3'-5' exonuclease" evidence="16">
    <location>
        <begin position="302"/>
        <end position="469"/>
    </location>
</feature>
<evidence type="ECO:0000259" key="18">
    <source>
        <dbReference type="SMART" id="SM00482"/>
    </source>
</evidence>
<comment type="similarity">
    <text evidence="1 15">Belongs to the DNA polymerase type-A family.</text>
</comment>
<dbReference type="InterPro" id="IPR036397">
    <property type="entry name" value="RNaseH_sf"/>
</dbReference>
<evidence type="ECO:0000256" key="12">
    <source>
        <dbReference type="ARBA" id="ARBA00049244"/>
    </source>
</evidence>
<evidence type="ECO:0000256" key="7">
    <source>
        <dbReference type="ARBA" id="ARBA00022801"/>
    </source>
</evidence>
<feature type="domain" description="DNA-directed DNA polymerase family A palm" evidence="18">
    <location>
        <begin position="635"/>
        <end position="842"/>
    </location>
</feature>
<dbReference type="GO" id="GO:0003887">
    <property type="term" value="F:DNA-directed DNA polymerase activity"/>
    <property type="evidence" value="ECO:0007669"/>
    <property type="project" value="UniProtKB-UniRule"/>
</dbReference>
<dbReference type="FunFam" id="1.10.150.20:FF:000002">
    <property type="entry name" value="DNA polymerase I"/>
    <property type="match status" value="1"/>
</dbReference>
<dbReference type="EC" id="2.7.7.7" evidence="14 15"/>
<sequence length="878" mass="99960">MKKMILIDGNSLLFRAYYATAYSGNLMKSSKGLHTNAIFGFANMMNSLVDNNEFSHILVAFDAGKTTFRHKDYKEYKGGRKPTPNELLEQMPVARQLLDALNIKCYELENYEADDIIGTMSKMAEEQGFDEVEIITGDKDLLQLVSDKTHVNITKKGLSDIETYTIKYLKEKMGVTPDQVTDLKGLMGDSSDNIPGIKGVGEKTALKLLNKYKTVENIVENAEEIKGKLGEKVVAGKDIARLSKQLATIKKDTPIEISIEDLEHKKFDYETLKEFYEYLDFHSFIKRLAVNTDDKEEVEIKYEIVRDPNKVGNILVNGSFVIVETFGTNYHKADILGMGIVNKLGKFYIPNEVLETNQNVQDFLSNSEIDKYTFDFKRAKVALKWHGYDFEGVSFDLLTAAYVLNPSIAKEDLRVIASNFSYDDVSYDEEIYGKGAKYLVPEEEILSAHVVKKATALRQLKPILIDKLREYDQEDLYFDLEFPLVTVLAEMEYTGIDVDRTRLDDIGEELLTRITKLEKDIHELAGKSFNIGSPKQLGVVLFEDLGLKVIKKTKTGYSTNADVLEKLKEKHPIIEKVLEYRTITKLHSTYIEGLKDAIFEDGKIHTIFNQTLTSTGRLSSTEPNLQNIPIRYEEGRNIRKAFVASSEDGVILAADYSQIELRILAHMSGAENLMEAFIHDMDIHTKTAMDVFGVKHEEVTSLMRRQAKAVNFGIVYGISAFGLSENLNISQKEAQKFIDKYLETYPGIKEYMDDIVAKAKLNGYAETMLKRRRYIPELTNKNYMRRQFGERTAMNAPIQGSAADIIKIAMVNVFNRISKEELNTKLLIQVHDELILDVPKEELEQVKTLVKEEMENAFKLNVPLKVDMDYGKSWYEAK</sequence>
<dbReference type="Pfam" id="PF01367">
    <property type="entry name" value="5_3_exonuc"/>
    <property type="match status" value="1"/>
</dbReference>
<dbReference type="InterPro" id="IPR001098">
    <property type="entry name" value="DNA-dir_DNA_pol_A_palm_dom"/>
</dbReference>
<dbReference type="GO" id="GO:0008409">
    <property type="term" value="F:5'-3' exonuclease activity"/>
    <property type="evidence" value="ECO:0007669"/>
    <property type="project" value="InterPro"/>
</dbReference>
<dbReference type="InterPro" id="IPR002421">
    <property type="entry name" value="5-3_exonuclease"/>
</dbReference>
<keyword evidence="5" id="KW-0540">Nuclease</keyword>
<dbReference type="InterPro" id="IPR012337">
    <property type="entry name" value="RNaseH-like_sf"/>
</dbReference>
<dbReference type="NCBIfam" id="TIGR00593">
    <property type="entry name" value="pola"/>
    <property type="match status" value="1"/>
</dbReference>
<comment type="function">
    <text evidence="13">5'-3' exonuclease acting preferentially on double-stranded DNA.</text>
</comment>
<dbReference type="InterPro" id="IPR020045">
    <property type="entry name" value="DNA_polI_H3TH"/>
</dbReference>
<evidence type="ECO:0000256" key="14">
    <source>
        <dbReference type="NCBIfam" id="TIGR00593"/>
    </source>
</evidence>
<proteinExistence type="inferred from homology"/>
<evidence type="ECO:0000256" key="13">
    <source>
        <dbReference type="ARBA" id="ARBA00049957"/>
    </source>
</evidence>
<dbReference type="GO" id="GO:0006261">
    <property type="term" value="P:DNA-templated DNA replication"/>
    <property type="evidence" value="ECO:0007669"/>
    <property type="project" value="UniProtKB-UniRule"/>
</dbReference>
<dbReference type="Gene3D" id="1.20.1060.10">
    <property type="entry name" value="Taq DNA Polymerase, Chain T, domain 4"/>
    <property type="match status" value="1"/>
</dbReference>
<dbReference type="InterPro" id="IPR029060">
    <property type="entry name" value="PIN-like_dom_sf"/>
</dbReference>
<dbReference type="CDD" id="cd08637">
    <property type="entry name" value="DNA_pol_A_pol_I_C"/>
    <property type="match status" value="1"/>
</dbReference>
<evidence type="ECO:0000256" key="5">
    <source>
        <dbReference type="ARBA" id="ARBA00022722"/>
    </source>
</evidence>
<comment type="caution">
    <text evidence="19">The sequence shown here is derived from an EMBL/GenBank/DDBJ whole genome shotgun (WGS) entry which is preliminary data.</text>
</comment>
<dbReference type="CDD" id="cd09859">
    <property type="entry name" value="PIN_53EXO"/>
    <property type="match status" value="1"/>
</dbReference>
<evidence type="ECO:0000256" key="3">
    <source>
        <dbReference type="ARBA" id="ARBA00022695"/>
    </source>
</evidence>
<dbReference type="GO" id="GO:0003677">
    <property type="term" value="F:DNA binding"/>
    <property type="evidence" value="ECO:0007669"/>
    <property type="project" value="UniProtKB-UniRule"/>
</dbReference>
<dbReference type="eggNOG" id="COG0749">
    <property type="taxonomic scope" value="Bacteria"/>
</dbReference>
<evidence type="ECO:0000256" key="15">
    <source>
        <dbReference type="RuleBase" id="RU004460"/>
    </source>
</evidence>
<evidence type="ECO:0000256" key="10">
    <source>
        <dbReference type="ARBA" id="ARBA00023125"/>
    </source>
</evidence>
<keyword evidence="20" id="KW-1185">Reference proteome</keyword>
<organism evidence="19 20">
    <name type="scientific">Haloplasma contractile SSD-17B</name>
    <dbReference type="NCBI Taxonomy" id="1033810"/>
    <lineage>
        <taxon>Bacteria</taxon>
        <taxon>Bacillati</taxon>
        <taxon>Mycoplasmatota</taxon>
        <taxon>Mollicutes</taxon>
        <taxon>Haloplasmatales</taxon>
        <taxon>Haloplasmataceae</taxon>
        <taxon>Haloplasma</taxon>
    </lineage>
</organism>
<evidence type="ECO:0000259" key="16">
    <source>
        <dbReference type="SMART" id="SM00474"/>
    </source>
</evidence>
<keyword evidence="11 15" id="KW-0234">DNA repair</keyword>
<keyword evidence="8" id="KW-0269">Exonuclease</keyword>
<dbReference type="Gene3D" id="3.30.420.10">
    <property type="entry name" value="Ribonuclease H-like superfamily/Ribonuclease H"/>
    <property type="match status" value="1"/>
</dbReference>
<dbReference type="EMBL" id="AFNU02000010">
    <property type="protein sequence ID" value="ERJ11519.1"/>
    <property type="molecule type" value="Genomic_DNA"/>
</dbReference>
<keyword evidence="2 15" id="KW-0808">Transferase</keyword>
<dbReference type="InterPro" id="IPR018320">
    <property type="entry name" value="DNA_polymerase_1"/>
</dbReference>
<dbReference type="STRING" id="1033810.HLPCO_002431"/>
<keyword evidence="10 15" id="KW-0238">DNA-binding</keyword>
<dbReference type="Gene3D" id="3.30.70.370">
    <property type="match status" value="1"/>
</dbReference>
<dbReference type="AlphaFoldDB" id="U2FJW2"/>
<dbReference type="Gene3D" id="1.10.150.20">
    <property type="entry name" value="5' to 3' exonuclease, C-terminal subdomain"/>
    <property type="match status" value="2"/>
</dbReference>
<protein>
    <recommendedName>
        <fullName evidence="14 15">DNA polymerase I</fullName>
        <ecNumber evidence="14 15">2.7.7.7</ecNumber>
    </recommendedName>
</protein>
<accession>U2FJW2</accession>